<accession>A0ABT2BIQ4</accession>
<evidence type="ECO:0008006" key="4">
    <source>
        <dbReference type="Google" id="ProtNLM"/>
    </source>
</evidence>
<feature type="chain" id="PRO_5045602725" description="Secreted protein" evidence="1">
    <location>
        <begin position="22"/>
        <end position="194"/>
    </location>
</feature>
<dbReference type="EMBL" id="JANUGV010000002">
    <property type="protein sequence ID" value="MCS0608396.1"/>
    <property type="molecule type" value="Genomic_DNA"/>
</dbReference>
<keyword evidence="1" id="KW-0732">Signal</keyword>
<sequence length="194" mass="21765">MSYRRTVAAVALFLISSAASGVESDKPPRFLTVPVLGLRLPLDKINVEAFPEDLRITCRQLNDEYVTSRVWIFGQARDAASTYYVLTGYFKRLNKAPGQRLYEYWDNGAVYTVTGRKCGGDDARETFEVYDPNAANDGNVPDPILRELARDLAARTVRAFGGPDRLRAEITSQRIDFNSLPVELQEAFSPFFGK</sequence>
<organism evidence="2 3">
    <name type="scientific">Massilia solisilvae</name>
    <dbReference type="NCBI Taxonomy" id="1811225"/>
    <lineage>
        <taxon>Bacteria</taxon>
        <taxon>Pseudomonadati</taxon>
        <taxon>Pseudomonadota</taxon>
        <taxon>Betaproteobacteria</taxon>
        <taxon>Burkholderiales</taxon>
        <taxon>Oxalobacteraceae</taxon>
        <taxon>Telluria group</taxon>
        <taxon>Massilia</taxon>
    </lineage>
</organism>
<comment type="caution">
    <text evidence="2">The sequence shown here is derived from an EMBL/GenBank/DDBJ whole genome shotgun (WGS) entry which is preliminary data.</text>
</comment>
<feature type="signal peptide" evidence="1">
    <location>
        <begin position="1"/>
        <end position="21"/>
    </location>
</feature>
<keyword evidence="3" id="KW-1185">Reference proteome</keyword>
<protein>
    <recommendedName>
        <fullName evidence="4">Secreted protein</fullName>
    </recommendedName>
</protein>
<name>A0ABT2BIQ4_9BURK</name>
<proteinExistence type="predicted"/>
<evidence type="ECO:0000256" key="1">
    <source>
        <dbReference type="SAM" id="SignalP"/>
    </source>
</evidence>
<gene>
    <name evidence="2" type="ORF">NX773_09505</name>
</gene>
<dbReference type="RefSeq" id="WP_258856098.1">
    <property type="nucleotide sequence ID" value="NZ_JANUGV010000002.1"/>
</dbReference>
<dbReference type="Proteomes" id="UP001205861">
    <property type="component" value="Unassembled WGS sequence"/>
</dbReference>
<evidence type="ECO:0000313" key="3">
    <source>
        <dbReference type="Proteomes" id="UP001205861"/>
    </source>
</evidence>
<reference evidence="2 3" key="1">
    <citation type="submission" date="2022-08" db="EMBL/GenBank/DDBJ databases">
        <title>Reclassification of Massilia species as members of the genera Telluria, Duganella, Pseudoduganella, Mokoshia gen. nov. and Zemynaea gen. nov. using orthogonal and non-orthogonal genome-based approaches.</title>
        <authorList>
            <person name="Bowman J.P."/>
        </authorList>
    </citation>
    <scope>NUCLEOTIDE SEQUENCE [LARGE SCALE GENOMIC DNA]</scope>
    <source>
        <strain evidence="2 3">JCM 31607</strain>
    </source>
</reference>
<evidence type="ECO:0000313" key="2">
    <source>
        <dbReference type="EMBL" id="MCS0608396.1"/>
    </source>
</evidence>